<accession>A0A3E0E850</accession>
<sequence>MNKSTFVILTTLFAITLFSCSQSENEATSSAIDPFQELQFEVVDSIMVDVLENLAVLDYLPSKDQYLMKKLRKGEVFVVNGKGEILLKKDIAGEGPNQIQMVGEGRFYGEEGYIFKEFSATMDFNLFDLNFQKTKKFQGTMQEMMAIFISNNRQTFSVYENGGDHFLFGEEFNSFSKATIDYDEIGAEFYNKANMGFIYDLGKDSIQFVNTYPNDWAPKKNQTWVGTSYPFLAFDPTSKTVASLPTSGNQLGIYELKGNQLVYEKSVELTHPDRDGFEAKEGTNPIVYPGFNDIKIFGEYQLVQFYTAMPEDIFNGFRAKGENYWQDPAYGEASKTYRKRKYIVVKNGVQIGIVNELPIIGDIYFGLPDGTLIVKAADGEVERDYNLFYKIRLVEE</sequence>
<keyword evidence="1" id="KW-0732">Signal</keyword>
<feature type="chain" id="PRO_5017720565" description="Cyclic nucleotide-binding domain-containing protein" evidence="1">
    <location>
        <begin position="24"/>
        <end position="396"/>
    </location>
</feature>
<dbReference type="EMBL" id="QUNF01000001">
    <property type="protein sequence ID" value="REG94428.1"/>
    <property type="molecule type" value="Genomic_DNA"/>
</dbReference>
<proteinExistence type="predicted"/>
<comment type="caution">
    <text evidence="3">The sequence shown here is derived from an EMBL/GenBank/DDBJ whole genome shotgun (WGS) entry which is preliminary data.</text>
</comment>
<dbReference type="Proteomes" id="UP000256405">
    <property type="component" value="Unassembled WGS sequence"/>
</dbReference>
<evidence type="ECO:0000313" key="3">
    <source>
        <dbReference type="EMBL" id="REG94428.1"/>
    </source>
</evidence>
<dbReference type="OrthoDB" id="978727at2"/>
<evidence type="ECO:0000313" key="4">
    <source>
        <dbReference type="Proteomes" id="UP000256405"/>
    </source>
</evidence>
<gene>
    <name evidence="3" type="ORF">C8N25_101255</name>
</gene>
<name>A0A3E0E850_9BACT</name>
<reference evidence="3 4" key="1">
    <citation type="submission" date="2018-08" db="EMBL/GenBank/DDBJ databases">
        <title>Genomic Encyclopedia of Archaeal and Bacterial Type Strains, Phase II (KMG-II): from individual species to whole genera.</title>
        <authorList>
            <person name="Goeker M."/>
        </authorList>
    </citation>
    <scope>NUCLEOTIDE SEQUENCE [LARGE SCALE GENOMIC DNA]</scope>
    <source>
        <strain evidence="3 4">DSM 15986</strain>
    </source>
</reference>
<evidence type="ECO:0000256" key="1">
    <source>
        <dbReference type="SAM" id="SignalP"/>
    </source>
</evidence>
<protein>
    <recommendedName>
        <fullName evidence="2">Cyclic nucleotide-binding domain-containing protein</fullName>
    </recommendedName>
</protein>
<feature type="signal peptide" evidence="1">
    <location>
        <begin position="1"/>
        <end position="23"/>
    </location>
</feature>
<organism evidence="3 4">
    <name type="scientific">Algoriphagus antarcticus</name>
    <dbReference type="NCBI Taxonomy" id="238540"/>
    <lineage>
        <taxon>Bacteria</taxon>
        <taxon>Pseudomonadati</taxon>
        <taxon>Bacteroidota</taxon>
        <taxon>Cytophagia</taxon>
        <taxon>Cytophagales</taxon>
        <taxon>Cyclobacteriaceae</taxon>
        <taxon>Algoriphagus</taxon>
    </lineage>
</organism>
<dbReference type="PROSITE" id="PS50042">
    <property type="entry name" value="CNMP_BINDING_3"/>
    <property type="match status" value="1"/>
</dbReference>
<evidence type="ECO:0000259" key="2">
    <source>
        <dbReference type="PROSITE" id="PS50042"/>
    </source>
</evidence>
<dbReference type="PROSITE" id="PS51257">
    <property type="entry name" value="PROKAR_LIPOPROTEIN"/>
    <property type="match status" value="1"/>
</dbReference>
<dbReference type="AlphaFoldDB" id="A0A3E0E850"/>
<keyword evidence="4" id="KW-1185">Reference proteome</keyword>
<dbReference type="RefSeq" id="WP_086540777.1">
    <property type="nucleotide sequence ID" value="NZ_MSSW01000011.1"/>
</dbReference>
<dbReference type="InterPro" id="IPR000595">
    <property type="entry name" value="cNMP-bd_dom"/>
</dbReference>
<feature type="domain" description="Cyclic nucleotide-binding" evidence="2">
    <location>
        <begin position="38"/>
        <end position="115"/>
    </location>
</feature>